<organism evidence="1 2">
    <name type="scientific">Nocardioides baekrokdamisoli</name>
    <dbReference type="NCBI Taxonomy" id="1804624"/>
    <lineage>
        <taxon>Bacteria</taxon>
        <taxon>Bacillati</taxon>
        <taxon>Actinomycetota</taxon>
        <taxon>Actinomycetes</taxon>
        <taxon>Propionibacteriales</taxon>
        <taxon>Nocardioidaceae</taxon>
        <taxon>Nocardioides</taxon>
    </lineage>
</organism>
<dbReference type="Proteomes" id="UP000271573">
    <property type="component" value="Chromosome"/>
</dbReference>
<keyword evidence="2" id="KW-1185">Reference proteome</keyword>
<reference evidence="1 2" key="1">
    <citation type="submission" date="2018-11" db="EMBL/GenBank/DDBJ databases">
        <title>Complete genome sequence of Nocardioides baekrokdamisoli strain KCTC 39748.</title>
        <authorList>
            <person name="Kang S.W."/>
            <person name="Lee K.C."/>
            <person name="Kim K.K."/>
            <person name="Kim J.S."/>
            <person name="Kim D.S."/>
            <person name="Ko S.H."/>
            <person name="Yang S.H."/>
            <person name="Shin Y.K."/>
            <person name="Lee J.S."/>
        </authorList>
    </citation>
    <scope>NUCLEOTIDE SEQUENCE [LARGE SCALE GENOMIC DNA]</scope>
    <source>
        <strain evidence="1 2">KCTC 39748</strain>
    </source>
</reference>
<gene>
    <name evidence="1" type="ORF">Back2_17730</name>
</gene>
<evidence type="ECO:0000313" key="1">
    <source>
        <dbReference type="EMBL" id="BBH17486.1"/>
    </source>
</evidence>
<evidence type="ECO:0000313" key="2">
    <source>
        <dbReference type="Proteomes" id="UP000271573"/>
    </source>
</evidence>
<proteinExistence type="predicted"/>
<dbReference type="RefSeq" id="WP_125568679.1">
    <property type="nucleotide sequence ID" value="NZ_AP019307.1"/>
</dbReference>
<dbReference type="KEGG" id="nbe:Back2_17730"/>
<sequence length="72" mass="7659">MTHDEIVAELEAAGRELEAADTARAAALARMKAAMLEGDKDQLVDVKTMAAAAGVSRVTTYRLLGRTKVGDR</sequence>
<accession>A0A3G9IGM8</accession>
<name>A0A3G9IGM8_9ACTN</name>
<protein>
    <submittedName>
        <fullName evidence="1">Uncharacterized protein</fullName>
    </submittedName>
</protein>
<dbReference type="EMBL" id="AP019307">
    <property type="protein sequence ID" value="BBH17486.1"/>
    <property type="molecule type" value="Genomic_DNA"/>
</dbReference>
<dbReference type="AlphaFoldDB" id="A0A3G9IGM8"/>